<comment type="cofactor">
    <cofactor evidence="1">
        <name>L-ascorbate</name>
        <dbReference type="ChEBI" id="CHEBI:38290"/>
    </cofactor>
</comment>
<dbReference type="SMART" id="SM00702">
    <property type="entry name" value="P4Hc"/>
    <property type="match status" value="1"/>
</dbReference>
<keyword evidence="4" id="KW-0560">Oxidoreductase</keyword>
<feature type="compositionally biased region" description="Polar residues" evidence="6">
    <location>
        <begin position="8"/>
        <end position="19"/>
    </location>
</feature>
<proteinExistence type="predicted"/>
<dbReference type="FunFam" id="2.60.120.620:FF:000021">
    <property type="entry name" value="WGS project CABT00000000 data, contig 2.8"/>
    <property type="match status" value="1"/>
</dbReference>
<evidence type="ECO:0000259" key="7">
    <source>
        <dbReference type="PROSITE" id="PS51471"/>
    </source>
</evidence>
<protein>
    <recommendedName>
        <fullName evidence="7">Fe2OG dioxygenase domain-containing protein</fullName>
    </recommendedName>
</protein>
<accession>A0A0D1Z6D6</accession>
<dbReference type="InterPro" id="IPR045054">
    <property type="entry name" value="P4HA-like"/>
</dbReference>
<dbReference type="AlphaFoldDB" id="A0A0D1Z6D6"/>
<keyword evidence="5" id="KW-0408">Iron</keyword>
<dbReference type="InterPro" id="IPR044862">
    <property type="entry name" value="Pro_4_hyd_alph_FE2OG_OXY"/>
</dbReference>
<dbReference type="GO" id="GO:0005783">
    <property type="term" value="C:endoplasmic reticulum"/>
    <property type="evidence" value="ECO:0007669"/>
    <property type="project" value="TreeGrafter"/>
</dbReference>
<dbReference type="InterPro" id="IPR005123">
    <property type="entry name" value="Oxoglu/Fe-dep_dioxygenase_dom"/>
</dbReference>
<dbReference type="EMBL" id="KN846952">
    <property type="protein sequence ID" value="KIV82428.1"/>
    <property type="molecule type" value="Genomic_DNA"/>
</dbReference>
<dbReference type="Pfam" id="PF13640">
    <property type="entry name" value="2OG-FeII_Oxy_3"/>
    <property type="match status" value="1"/>
</dbReference>
<dbReference type="GO" id="GO:0005506">
    <property type="term" value="F:iron ion binding"/>
    <property type="evidence" value="ECO:0007669"/>
    <property type="project" value="InterPro"/>
</dbReference>
<dbReference type="HOGENOM" id="CLU_041456_0_1_1"/>
<dbReference type="Proteomes" id="UP000053599">
    <property type="component" value="Unassembled WGS sequence"/>
</dbReference>
<dbReference type="OrthoDB" id="69177at2759"/>
<dbReference type="PANTHER" id="PTHR10869:SF236">
    <property type="entry name" value="PROLYL 4-HYDROXYLASE ALPHA SUBUNIT DOMAIN-CONTAINING PROTEIN"/>
    <property type="match status" value="1"/>
</dbReference>
<reference evidence="8 9" key="1">
    <citation type="submission" date="2015-01" db="EMBL/GenBank/DDBJ databases">
        <title>The Genome Sequence of Exophiala sideris CBS121828.</title>
        <authorList>
            <consortium name="The Broad Institute Genomics Platform"/>
            <person name="Cuomo C."/>
            <person name="de Hoog S."/>
            <person name="Gorbushina A."/>
            <person name="Stielow B."/>
            <person name="Teixiera M."/>
            <person name="Abouelleil A."/>
            <person name="Chapman S.B."/>
            <person name="Priest M."/>
            <person name="Young S.K."/>
            <person name="Wortman J."/>
            <person name="Nusbaum C."/>
            <person name="Birren B."/>
        </authorList>
    </citation>
    <scope>NUCLEOTIDE SEQUENCE [LARGE SCALE GENOMIC DNA]</scope>
    <source>
        <strain evidence="8 9">CBS 121828</strain>
    </source>
</reference>
<feature type="domain" description="Fe2OG dioxygenase" evidence="7">
    <location>
        <begin position="129"/>
        <end position="239"/>
    </location>
</feature>
<evidence type="ECO:0000313" key="8">
    <source>
        <dbReference type="EMBL" id="KIV82428.1"/>
    </source>
</evidence>
<evidence type="ECO:0000256" key="4">
    <source>
        <dbReference type="ARBA" id="ARBA00023002"/>
    </source>
</evidence>
<dbReference type="PANTHER" id="PTHR10869">
    <property type="entry name" value="PROLYL 4-HYDROXYLASE ALPHA SUBUNIT"/>
    <property type="match status" value="1"/>
</dbReference>
<gene>
    <name evidence="8" type="ORF">PV11_04543</name>
</gene>
<dbReference type="GO" id="GO:0031418">
    <property type="term" value="F:L-ascorbic acid binding"/>
    <property type="evidence" value="ECO:0007669"/>
    <property type="project" value="InterPro"/>
</dbReference>
<feature type="region of interest" description="Disordered" evidence="6">
    <location>
        <begin position="1"/>
        <end position="30"/>
    </location>
</feature>
<dbReference type="GO" id="GO:0004656">
    <property type="term" value="F:procollagen-proline 4-dioxygenase activity"/>
    <property type="evidence" value="ECO:0007669"/>
    <property type="project" value="TreeGrafter"/>
</dbReference>
<organism evidence="8 9">
    <name type="scientific">Exophiala sideris</name>
    <dbReference type="NCBI Taxonomy" id="1016849"/>
    <lineage>
        <taxon>Eukaryota</taxon>
        <taxon>Fungi</taxon>
        <taxon>Dikarya</taxon>
        <taxon>Ascomycota</taxon>
        <taxon>Pezizomycotina</taxon>
        <taxon>Eurotiomycetes</taxon>
        <taxon>Chaetothyriomycetidae</taxon>
        <taxon>Chaetothyriales</taxon>
        <taxon>Herpotrichiellaceae</taxon>
        <taxon>Exophiala</taxon>
    </lineage>
</organism>
<evidence type="ECO:0000256" key="1">
    <source>
        <dbReference type="ARBA" id="ARBA00001961"/>
    </source>
</evidence>
<keyword evidence="2" id="KW-0479">Metal-binding</keyword>
<name>A0A0D1Z6D6_9EURO</name>
<dbReference type="PROSITE" id="PS51471">
    <property type="entry name" value="FE2OG_OXY"/>
    <property type="match status" value="1"/>
</dbReference>
<evidence type="ECO:0000256" key="5">
    <source>
        <dbReference type="ARBA" id="ARBA00023004"/>
    </source>
</evidence>
<evidence type="ECO:0000313" key="9">
    <source>
        <dbReference type="Proteomes" id="UP000053599"/>
    </source>
</evidence>
<dbReference type="Gene3D" id="2.60.120.620">
    <property type="entry name" value="q2cbj1_9rhob like domain"/>
    <property type="match status" value="1"/>
</dbReference>
<evidence type="ECO:0000256" key="6">
    <source>
        <dbReference type="SAM" id="MobiDB-lite"/>
    </source>
</evidence>
<dbReference type="InterPro" id="IPR006620">
    <property type="entry name" value="Pro_4_hyd_alph"/>
</dbReference>
<sequence>MPARGKQKSLQSTKETNVQVKKPQTPDWPPLSPLIPAEHLSIKTILPGQILVVRNLFTSTLCRNLVSFLSSLPLTTTPGNPKRGEAVRVNDRFQVDDPVFANTLWERTGLKYLIDTVEEESTFDGKILGLNPNIRVYRYRPGQFFDKHFDESNKLQFGEDKIPARTTWTLLIYLTTCEGGETAFYPEALKKGEKTPEPIVVGLEAGMALLHKHGEDCLFHEGKEVKSGEKWVLRSDLVVQR</sequence>
<keyword evidence="3" id="KW-0223">Dioxygenase</keyword>
<evidence type="ECO:0000256" key="3">
    <source>
        <dbReference type="ARBA" id="ARBA00022964"/>
    </source>
</evidence>
<evidence type="ECO:0000256" key="2">
    <source>
        <dbReference type="ARBA" id="ARBA00022723"/>
    </source>
</evidence>